<evidence type="ECO:0000313" key="4">
    <source>
        <dbReference type="Proteomes" id="UP001058167"/>
    </source>
</evidence>
<dbReference type="Pfam" id="PF05593">
    <property type="entry name" value="RHS_repeat"/>
    <property type="match status" value="1"/>
</dbReference>
<keyword evidence="1" id="KW-1133">Transmembrane helix</keyword>
<keyword evidence="1" id="KW-0472">Membrane</keyword>
<evidence type="ECO:0000313" key="2">
    <source>
        <dbReference type="EMBL" id="GKX48588.1"/>
    </source>
</evidence>
<dbReference type="InterPro" id="IPR031325">
    <property type="entry name" value="RHS_repeat"/>
</dbReference>
<keyword evidence="1" id="KW-0812">Transmembrane</keyword>
<evidence type="ECO:0000256" key="1">
    <source>
        <dbReference type="SAM" id="Phobius"/>
    </source>
</evidence>
<accession>A0AAI9PFK7</accession>
<keyword evidence="4" id="KW-1185">Reference proteome</keyword>
<evidence type="ECO:0000313" key="5">
    <source>
        <dbReference type="Proteomes" id="UP001165145"/>
    </source>
</evidence>
<dbReference type="EMBL" id="BSRL01000009">
    <property type="protein sequence ID" value="GLV71031.1"/>
    <property type="molecule type" value="Genomic_DNA"/>
</dbReference>
<comment type="caution">
    <text evidence="3">The sequence shown here is derived from an EMBL/GenBank/DDBJ whole genome shotgun (WGS) entry which is preliminary data.</text>
</comment>
<protein>
    <submittedName>
        <fullName evidence="3">Uncharacterized protein</fullName>
    </submittedName>
</protein>
<gene>
    <name evidence="3" type="ORF">Pcaca03_34750</name>
    <name evidence="2" type="ORF">SOASR016_33400</name>
</gene>
<dbReference type="InterPro" id="IPR006530">
    <property type="entry name" value="YD"/>
</dbReference>
<proteinExistence type="predicted"/>
<feature type="transmembrane region" description="Helical" evidence="1">
    <location>
        <begin position="66"/>
        <end position="82"/>
    </location>
</feature>
<dbReference type="EMBL" id="BRLF01000009">
    <property type="protein sequence ID" value="GKX48588.1"/>
    <property type="molecule type" value="Genomic_DNA"/>
</dbReference>
<dbReference type="RefSeq" id="WP_072037087.1">
    <property type="nucleotide sequence ID" value="NZ_BRLF01000009.1"/>
</dbReference>
<evidence type="ECO:0000313" key="3">
    <source>
        <dbReference type="EMBL" id="GLV71031.1"/>
    </source>
</evidence>
<dbReference type="Proteomes" id="UP001058167">
    <property type="component" value="Unassembled WGS sequence"/>
</dbReference>
<sequence>MRRWEYDGVRESPSKVVYEDGSETRFGYDVEVNLTAVTDALGQRYQFRNGTCSTEQNEEIRFHRHLLSFLIITFLILIMFIYNSS</sequence>
<dbReference type="Proteomes" id="UP001165145">
    <property type="component" value="Unassembled WGS sequence"/>
</dbReference>
<dbReference type="AlphaFoldDB" id="A0AAI9PFK7"/>
<reference evidence="2" key="1">
    <citation type="submission" date="2022-06" db="EMBL/GenBank/DDBJ databases">
        <title>Draft genome sequences of Pectobacterium carotovorum subsp. carotovorum str. NBRC12380.</title>
        <authorList>
            <person name="Wakabayashi Y."/>
            <person name="Kojima K."/>
        </authorList>
    </citation>
    <scope>NUCLEOTIDE SEQUENCE</scope>
    <source>
        <strain evidence="2">NBRC 12380</strain>
    </source>
</reference>
<dbReference type="NCBIfam" id="TIGR01643">
    <property type="entry name" value="YD_repeat_2x"/>
    <property type="match status" value="1"/>
</dbReference>
<organism evidence="3 5">
    <name type="scientific">Pectobacterium carotovorum subsp. carotovorum</name>
    <name type="common">Erwinia carotovora subsp. carotovora</name>
    <dbReference type="NCBI Taxonomy" id="555"/>
    <lineage>
        <taxon>Bacteria</taxon>
        <taxon>Pseudomonadati</taxon>
        <taxon>Pseudomonadota</taxon>
        <taxon>Gammaproteobacteria</taxon>
        <taxon>Enterobacterales</taxon>
        <taxon>Pectobacteriaceae</taxon>
        <taxon>Pectobacterium</taxon>
    </lineage>
</organism>
<reference evidence="3" key="2">
    <citation type="submission" date="2023-02" db="EMBL/GenBank/DDBJ databases">
        <title>Pectobacterium carotovorum subsp. carotovorum NBRC 12380.</title>
        <authorList>
            <person name="Ichikawa N."/>
            <person name="Sato H."/>
            <person name="Tonouchi N."/>
        </authorList>
    </citation>
    <scope>NUCLEOTIDE SEQUENCE</scope>
    <source>
        <strain evidence="3">NBRC 12380</strain>
    </source>
</reference>
<name>A0AAI9PFK7_PECCC</name>